<proteinExistence type="inferred from homology"/>
<keyword evidence="8" id="KW-0862">Zinc</keyword>
<evidence type="ECO:0000256" key="2">
    <source>
        <dbReference type="ARBA" id="ARBA00005755"/>
    </source>
</evidence>
<keyword evidence="10 12" id="KW-0238">DNA-binding</keyword>
<feature type="region of interest" description="Disordered" evidence="13">
    <location>
        <begin position="1"/>
        <end position="21"/>
    </location>
</feature>
<dbReference type="InterPro" id="IPR042087">
    <property type="entry name" value="DNA_pol_B_thumb"/>
</dbReference>
<dbReference type="InterPro" id="IPR038256">
    <property type="entry name" value="Pol_alpha_znc_sf"/>
</dbReference>
<dbReference type="Pfam" id="PF08996">
    <property type="entry name" value="zf-DNA_Pol"/>
    <property type="match status" value="1"/>
</dbReference>
<dbReference type="Gene3D" id="2.40.50.730">
    <property type="match status" value="1"/>
</dbReference>
<dbReference type="InterPro" id="IPR024647">
    <property type="entry name" value="DNA_pol_a_cat_su_N"/>
</dbReference>
<keyword evidence="3 12" id="KW-0808">Transferase</keyword>
<dbReference type="PROSITE" id="PS00116">
    <property type="entry name" value="DNA_POLYMERASE_B"/>
    <property type="match status" value="1"/>
</dbReference>
<dbReference type="GO" id="GO:0000166">
    <property type="term" value="F:nucleotide binding"/>
    <property type="evidence" value="ECO:0007669"/>
    <property type="project" value="InterPro"/>
</dbReference>
<dbReference type="FunFam" id="1.10.287.690:FF:000003">
    <property type="entry name" value="DNA polymerase"/>
    <property type="match status" value="1"/>
</dbReference>
<feature type="region of interest" description="Disordered" evidence="13">
    <location>
        <begin position="87"/>
        <end position="221"/>
    </location>
</feature>
<comment type="catalytic activity">
    <reaction evidence="12">
        <text>DNA(n) + a 2'-deoxyribonucleoside 5'-triphosphate = DNA(n+1) + diphosphate</text>
        <dbReference type="Rhea" id="RHEA:22508"/>
        <dbReference type="Rhea" id="RHEA-COMP:17339"/>
        <dbReference type="Rhea" id="RHEA-COMP:17340"/>
        <dbReference type="ChEBI" id="CHEBI:33019"/>
        <dbReference type="ChEBI" id="CHEBI:61560"/>
        <dbReference type="ChEBI" id="CHEBI:173112"/>
        <dbReference type="EC" id="2.7.7.7"/>
    </reaction>
</comment>
<evidence type="ECO:0000256" key="1">
    <source>
        <dbReference type="ARBA" id="ARBA00004123"/>
    </source>
</evidence>
<evidence type="ECO:0000256" key="8">
    <source>
        <dbReference type="ARBA" id="ARBA00022833"/>
    </source>
</evidence>
<comment type="subcellular location">
    <subcellularLocation>
        <location evidence="1">Nucleus</location>
    </subcellularLocation>
</comment>
<dbReference type="InterPro" id="IPR015088">
    <property type="entry name" value="Znf_DNA-dir_DNA_pol_B_alpha"/>
</dbReference>
<comment type="similarity">
    <text evidence="2 12">Belongs to the DNA polymerase type-B family.</text>
</comment>
<dbReference type="GO" id="GO:0006273">
    <property type="term" value="P:lagging strand elongation"/>
    <property type="evidence" value="ECO:0007669"/>
    <property type="project" value="TreeGrafter"/>
</dbReference>
<feature type="compositionally biased region" description="Basic and acidic residues" evidence="13">
    <location>
        <begin position="109"/>
        <end position="118"/>
    </location>
</feature>
<dbReference type="Pfam" id="PF03104">
    <property type="entry name" value="DNA_pol_B_exo1"/>
    <property type="match status" value="1"/>
</dbReference>
<evidence type="ECO:0000259" key="16">
    <source>
        <dbReference type="Pfam" id="PF08996"/>
    </source>
</evidence>
<dbReference type="GO" id="GO:0005658">
    <property type="term" value="C:alpha DNA polymerase:primase complex"/>
    <property type="evidence" value="ECO:0007669"/>
    <property type="project" value="UniProtKB-ARBA"/>
</dbReference>
<dbReference type="GO" id="GO:0003688">
    <property type="term" value="F:DNA replication origin binding"/>
    <property type="evidence" value="ECO:0007669"/>
    <property type="project" value="TreeGrafter"/>
</dbReference>
<dbReference type="STRING" id="418985.A0A1V9X7T7"/>
<evidence type="ECO:0000259" key="17">
    <source>
        <dbReference type="Pfam" id="PF12254"/>
    </source>
</evidence>
<dbReference type="GO" id="GO:0003887">
    <property type="term" value="F:DNA-directed DNA polymerase activity"/>
    <property type="evidence" value="ECO:0007669"/>
    <property type="project" value="UniProtKB-KW"/>
</dbReference>
<dbReference type="CDD" id="cd05776">
    <property type="entry name" value="DNA_polB_alpha_exo"/>
    <property type="match status" value="1"/>
</dbReference>
<evidence type="ECO:0000313" key="19">
    <source>
        <dbReference type="Proteomes" id="UP000192247"/>
    </source>
</evidence>
<dbReference type="Gene3D" id="3.30.420.10">
    <property type="entry name" value="Ribonuclease H-like superfamily/Ribonuclease H"/>
    <property type="match status" value="1"/>
</dbReference>
<dbReference type="PANTHER" id="PTHR45861:SF1">
    <property type="entry name" value="DNA POLYMERASE ALPHA CATALYTIC SUBUNIT"/>
    <property type="match status" value="1"/>
</dbReference>
<keyword evidence="7" id="KW-0863">Zinc-finger</keyword>
<sequence length="1391" mass="155753">MADDSIASSRSRRARPDRSGRLAALEKFKAVKSGQKKGYDVVDDEKDIYEEVTEEEYNRRVNDRRTDFVVGGGDDYKDDGYEIFDEEFEQKEREQSNKKKVSYKAPKSAQEKRQEAKKSGNIRSMFLSAPHKRKAETASLDDDDVLASIMKAKGLDVDDDDLPVKAGSSGGAVKRQRNEHAHPVNPFAKKDQTSKQNEPVKASSTTGSAEPKDSQVKSKAVILGSHCDNGNLLSKSTESVTLVTKDEPPTKTTAETTETNVKTEPLSVPPQETIDEDTIPPPPADRTQKMFKVEDVIAEADFDTDPEESSAIQASVPTDLPLLEHSSGEKIFRMFWFDAYEDPDVYNEVCAVLKQYGIKEFKCKNTVKKYVFYTKSVPRETSYLEVKYNPCKASNALPADLTGRTFFRVFGASTSSLESLILDRKLKGPSWLNVKAPKQAAVKRTTCRFEVDCPDLSNLSLSEIQSDPPNLTILTLQARVVRDGRSAKDEVVMVSGLVNGAYPLTKPPPARQFTGHFCLVAACADRNLPYDFKKELNTSAVAPLHIKACDNERMLISQLNAKVAKVDPDIIVGHDVNTFTLPAILATMERHKIYKPSAMSRLHRSSMINIARLDRAQLLPGRVLCDTKLSARELIQAKSYDLADLVQSVLSRQHDEIPIDAVREMYTRTDSLLQLCKHLMAESRFVLQLMAELNVLPLAAQITNICGNTLTQTLQKGRALRNEYLLLHAFAEKNFIEKDEFKDEKKRGPAYSGGLVLDPIVGFYDSMILLMDFNSLYPSIIQEYNLCFTTCALTPPEDAPTSPEADWEAQIPQATVDVGVLPLEIKKLVDSRRAVKTLLKKPNLSKEKLLQYDIRQKALKLTANSMYGCLGFQGSRFYAKPIAALITQRGRDILMSAKSLAESMGYTIIYGDTDSIMIKTGTNKVQQVHEIGNRIRQAINKQYRQLEIEVDGVFRAMLLLKKKKYAACTLSFGPDGAVTSQKIEVKGLDIVRRDWAELARCAGRFVIDTLLDGKLGTDDAVEAVHAHLRQVAAQVNDATLPLEQYIITKQLTKNVEDYTDANNQSHVIVAKRFNSRGARKLRAGDTVPYVVCADGTDLPHTQRAYHKDELEMKEYAGKLTIDKMYYLSQQVFPVVSRLVDPIQGTDMAVVAQCLGLDPSKYNRRAAFDPSETVDSELNVGISLLLPQSLDSDLFQNVEPFSVECVQCNAPISVDGPIFKMVDGQLQFLFAQCGRCQAQLSGHIEQLANQVTRRLQKLQSQAEDVTYVCQLCDYHQRDVLCNVHEEEIPTCAACGEDTLQLRAQQFQSYAQLKYWKFIFDLDTYAGKFPEAEFLKMVESDAVRIICSVFMDLIDTFLRDNGFTTFSLQSYMEKLPSCGFTRRPLVRPDLDIP</sequence>
<keyword evidence="11" id="KW-0539">Nucleus</keyword>
<feature type="domain" description="DNA polymerase alpha catalytic subunit N-terminal" evidence="17">
    <location>
        <begin position="25"/>
        <end position="85"/>
    </location>
</feature>
<evidence type="ECO:0000256" key="5">
    <source>
        <dbReference type="ARBA" id="ARBA00022705"/>
    </source>
</evidence>
<dbReference type="Pfam" id="PF12254">
    <property type="entry name" value="DNA_pol_alpha_N"/>
    <property type="match status" value="1"/>
</dbReference>
<evidence type="ECO:0000256" key="7">
    <source>
        <dbReference type="ARBA" id="ARBA00022771"/>
    </source>
</evidence>
<feature type="compositionally biased region" description="Polar residues" evidence="13">
    <location>
        <begin position="194"/>
        <end position="208"/>
    </location>
</feature>
<dbReference type="InterPro" id="IPR012337">
    <property type="entry name" value="RNaseH-like_sf"/>
</dbReference>
<protein>
    <recommendedName>
        <fullName evidence="12">DNA polymerase</fullName>
        <ecNumber evidence="12">2.7.7.7</ecNumber>
    </recommendedName>
</protein>
<dbReference type="CDD" id="cd05532">
    <property type="entry name" value="POLBc_alpha"/>
    <property type="match status" value="1"/>
</dbReference>
<dbReference type="FunCoup" id="A0A1V9X7T7">
    <property type="interactions" value="1420"/>
</dbReference>
<evidence type="ECO:0000256" key="4">
    <source>
        <dbReference type="ARBA" id="ARBA00022695"/>
    </source>
</evidence>
<dbReference type="EMBL" id="MNPL01020959">
    <property type="protein sequence ID" value="OQR69466.1"/>
    <property type="molecule type" value="Genomic_DNA"/>
</dbReference>
<keyword evidence="19" id="KW-1185">Reference proteome</keyword>
<accession>A0A1V9X7T7</accession>
<dbReference type="Gene3D" id="1.10.132.60">
    <property type="entry name" value="DNA polymerase family B, C-terminal domain"/>
    <property type="match status" value="1"/>
</dbReference>
<dbReference type="NCBIfam" id="TIGR00592">
    <property type="entry name" value="pol2"/>
    <property type="match status" value="1"/>
</dbReference>
<dbReference type="InterPro" id="IPR006133">
    <property type="entry name" value="DNA-dir_DNA_pol_B_exonuc"/>
</dbReference>
<dbReference type="PANTHER" id="PTHR45861">
    <property type="entry name" value="DNA POLYMERASE ALPHA CATALYTIC SUBUNIT"/>
    <property type="match status" value="1"/>
</dbReference>
<dbReference type="OrthoDB" id="6755010at2759"/>
<dbReference type="GO" id="GO:0006272">
    <property type="term" value="P:leading strand elongation"/>
    <property type="evidence" value="ECO:0007669"/>
    <property type="project" value="TreeGrafter"/>
</dbReference>
<evidence type="ECO:0000256" key="13">
    <source>
        <dbReference type="SAM" id="MobiDB-lite"/>
    </source>
</evidence>
<dbReference type="SUPFAM" id="SSF53098">
    <property type="entry name" value="Ribonuclease H-like"/>
    <property type="match status" value="1"/>
</dbReference>
<keyword evidence="9 12" id="KW-0239">DNA-directed DNA polymerase</keyword>
<feature type="domain" description="DNA-directed DNA polymerase family B multifunctional" evidence="14">
    <location>
        <begin position="709"/>
        <end position="1142"/>
    </location>
</feature>
<dbReference type="InterPro" id="IPR006134">
    <property type="entry name" value="DNA-dir_DNA_pol_B_multi_dom"/>
</dbReference>
<evidence type="ECO:0000256" key="9">
    <source>
        <dbReference type="ARBA" id="ARBA00022932"/>
    </source>
</evidence>
<dbReference type="SMART" id="SM00486">
    <property type="entry name" value="POLBc"/>
    <property type="match status" value="1"/>
</dbReference>
<gene>
    <name evidence="18" type="ORF">BIW11_12238</name>
</gene>
<dbReference type="EC" id="2.7.7.7" evidence="12"/>
<reference evidence="18 19" key="1">
    <citation type="journal article" date="2017" name="Gigascience">
        <title>Draft genome of the honey bee ectoparasitic mite, Tropilaelaps mercedesae, is shaped by the parasitic life history.</title>
        <authorList>
            <person name="Dong X."/>
            <person name="Armstrong S.D."/>
            <person name="Xia D."/>
            <person name="Makepeace B.L."/>
            <person name="Darby A.C."/>
            <person name="Kadowaki T."/>
        </authorList>
    </citation>
    <scope>NUCLEOTIDE SEQUENCE [LARGE SCALE GENOMIC DNA]</scope>
    <source>
        <strain evidence="18">Wuxi-XJTLU</strain>
    </source>
</reference>
<dbReference type="Pfam" id="PF00136">
    <property type="entry name" value="DNA_pol_B"/>
    <property type="match status" value="1"/>
</dbReference>
<dbReference type="Proteomes" id="UP000192247">
    <property type="component" value="Unassembled WGS sequence"/>
</dbReference>
<evidence type="ECO:0000259" key="15">
    <source>
        <dbReference type="Pfam" id="PF03104"/>
    </source>
</evidence>
<evidence type="ECO:0000256" key="12">
    <source>
        <dbReference type="RuleBase" id="RU000442"/>
    </source>
</evidence>
<comment type="caution">
    <text evidence="18">The sequence shown here is derived from an EMBL/GenBank/DDBJ whole genome shotgun (WGS) entry which is preliminary data.</text>
</comment>
<dbReference type="Gene3D" id="1.10.3200.20">
    <property type="entry name" value="DNA Polymerase alpha, zinc finger"/>
    <property type="match status" value="1"/>
</dbReference>
<feature type="compositionally biased region" description="Basic and acidic residues" evidence="13">
    <location>
        <begin position="176"/>
        <end position="193"/>
    </location>
</feature>
<dbReference type="GO" id="GO:0003697">
    <property type="term" value="F:single-stranded DNA binding"/>
    <property type="evidence" value="ECO:0007669"/>
    <property type="project" value="TreeGrafter"/>
</dbReference>
<dbReference type="PRINTS" id="PR00106">
    <property type="entry name" value="DNAPOLB"/>
</dbReference>
<evidence type="ECO:0000313" key="18">
    <source>
        <dbReference type="EMBL" id="OQR69466.1"/>
    </source>
</evidence>
<evidence type="ECO:0000256" key="6">
    <source>
        <dbReference type="ARBA" id="ARBA00022723"/>
    </source>
</evidence>
<feature type="domain" description="DNA-directed DNA polymerase family B exonuclease" evidence="15">
    <location>
        <begin position="408"/>
        <end position="643"/>
    </location>
</feature>
<dbReference type="InParanoid" id="A0A1V9X7T7"/>
<dbReference type="GO" id="GO:0033554">
    <property type="term" value="P:cellular response to stress"/>
    <property type="evidence" value="ECO:0007669"/>
    <property type="project" value="UniProtKB-ARBA"/>
</dbReference>
<feature type="domain" description="Zinc finger DNA-directed DNA polymerase family B alpha" evidence="16">
    <location>
        <begin position="1190"/>
        <end position="1368"/>
    </location>
</feature>
<evidence type="ECO:0000259" key="14">
    <source>
        <dbReference type="Pfam" id="PF00136"/>
    </source>
</evidence>
<evidence type="ECO:0000256" key="3">
    <source>
        <dbReference type="ARBA" id="ARBA00022679"/>
    </source>
</evidence>
<dbReference type="GO" id="GO:0003682">
    <property type="term" value="F:chromatin binding"/>
    <property type="evidence" value="ECO:0007669"/>
    <property type="project" value="TreeGrafter"/>
</dbReference>
<keyword evidence="5 12" id="KW-0235">DNA replication</keyword>
<keyword evidence="6" id="KW-0479">Metal-binding</keyword>
<dbReference type="SUPFAM" id="SSF56672">
    <property type="entry name" value="DNA/RNA polymerases"/>
    <property type="match status" value="1"/>
</dbReference>
<evidence type="ECO:0000256" key="11">
    <source>
        <dbReference type="ARBA" id="ARBA00023242"/>
    </source>
</evidence>
<dbReference type="InterPro" id="IPR036397">
    <property type="entry name" value="RNaseH_sf"/>
</dbReference>
<dbReference type="InterPro" id="IPR017964">
    <property type="entry name" value="DNA-dir_DNA_pol_B_CS"/>
</dbReference>
<dbReference type="InterPro" id="IPR023211">
    <property type="entry name" value="DNA_pol_palm_dom_sf"/>
</dbReference>
<evidence type="ECO:0000256" key="10">
    <source>
        <dbReference type="ARBA" id="ARBA00023125"/>
    </source>
</evidence>
<dbReference type="Gene3D" id="3.30.70.2820">
    <property type="match status" value="1"/>
</dbReference>
<dbReference type="InterPro" id="IPR006172">
    <property type="entry name" value="DNA-dir_DNA_pol_B"/>
</dbReference>
<dbReference type="FunFam" id="1.10.132.60:FF:000004">
    <property type="entry name" value="DNA polymerase"/>
    <property type="match status" value="1"/>
</dbReference>
<feature type="region of interest" description="Disordered" evidence="13">
    <location>
        <begin position="240"/>
        <end position="283"/>
    </location>
</feature>
<dbReference type="GO" id="GO:0008270">
    <property type="term" value="F:zinc ion binding"/>
    <property type="evidence" value="ECO:0007669"/>
    <property type="project" value="UniProtKB-KW"/>
</dbReference>
<keyword evidence="4 12" id="KW-0548">Nucleotidyltransferase</keyword>
<dbReference type="GO" id="GO:1902975">
    <property type="term" value="P:mitotic DNA replication initiation"/>
    <property type="evidence" value="ECO:0007669"/>
    <property type="project" value="InterPro"/>
</dbReference>
<dbReference type="InterPro" id="IPR043502">
    <property type="entry name" value="DNA/RNA_pol_sf"/>
</dbReference>
<organism evidence="18 19">
    <name type="scientific">Tropilaelaps mercedesae</name>
    <dbReference type="NCBI Taxonomy" id="418985"/>
    <lineage>
        <taxon>Eukaryota</taxon>
        <taxon>Metazoa</taxon>
        <taxon>Ecdysozoa</taxon>
        <taxon>Arthropoda</taxon>
        <taxon>Chelicerata</taxon>
        <taxon>Arachnida</taxon>
        <taxon>Acari</taxon>
        <taxon>Parasitiformes</taxon>
        <taxon>Mesostigmata</taxon>
        <taxon>Gamasina</taxon>
        <taxon>Dermanyssoidea</taxon>
        <taxon>Laelapidae</taxon>
        <taxon>Tropilaelaps</taxon>
    </lineage>
</organism>
<dbReference type="Gene3D" id="3.90.1600.10">
    <property type="entry name" value="Palm domain of DNA polymerase"/>
    <property type="match status" value="2"/>
</dbReference>
<name>A0A1V9X7T7_9ACAR</name>
<dbReference type="InterPro" id="IPR045846">
    <property type="entry name" value="POLBc_alpha"/>
</dbReference>
<feature type="compositionally biased region" description="Low complexity" evidence="13">
    <location>
        <begin position="250"/>
        <end position="264"/>
    </location>
</feature>